<dbReference type="SUPFAM" id="SSF55874">
    <property type="entry name" value="ATPase domain of HSP90 chaperone/DNA topoisomerase II/histidine kinase"/>
    <property type="match status" value="1"/>
</dbReference>
<dbReference type="EC" id="2.7.13.3" evidence="7"/>
<proteinExistence type="predicted"/>
<feature type="domain" description="Response regulatory" evidence="6">
    <location>
        <begin position="163"/>
        <end position="278"/>
    </location>
</feature>
<evidence type="ECO:0000256" key="3">
    <source>
        <dbReference type="ARBA" id="ARBA00023163"/>
    </source>
</evidence>
<dbReference type="GO" id="GO:0003700">
    <property type="term" value="F:DNA-binding transcription factor activity"/>
    <property type="evidence" value="ECO:0007669"/>
    <property type="project" value="InterPro"/>
</dbReference>
<organism evidence="7">
    <name type="scientific">bioreactor metagenome</name>
    <dbReference type="NCBI Taxonomy" id="1076179"/>
    <lineage>
        <taxon>unclassified sequences</taxon>
        <taxon>metagenomes</taxon>
        <taxon>ecological metagenomes</taxon>
    </lineage>
</organism>
<dbReference type="Pfam" id="PF00072">
    <property type="entry name" value="Response_reg"/>
    <property type="match status" value="1"/>
</dbReference>
<dbReference type="GO" id="GO:0000155">
    <property type="term" value="F:phosphorelay sensor kinase activity"/>
    <property type="evidence" value="ECO:0007669"/>
    <property type="project" value="TreeGrafter"/>
</dbReference>
<keyword evidence="7" id="KW-0418">Kinase</keyword>
<dbReference type="PROSITE" id="PS50110">
    <property type="entry name" value="RESPONSE_REGULATORY"/>
    <property type="match status" value="1"/>
</dbReference>
<dbReference type="InterPro" id="IPR011006">
    <property type="entry name" value="CheY-like_superfamily"/>
</dbReference>
<dbReference type="SMART" id="SM00342">
    <property type="entry name" value="HTH_ARAC"/>
    <property type="match status" value="1"/>
</dbReference>
<dbReference type="PRINTS" id="PR00344">
    <property type="entry name" value="BCTRLSENSOR"/>
</dbReference>
<dbReference type="SUPFAM" id="SSF52172">
    <property type="entry name" value="CheY-like"/>
    <property type="match status" value="1"/>
</dbReference>
<dbReference type="Gene3D" id="3.30.565.10">
    <property type="entry name" value="Histidine kinase-like ATPase, C-terminal domain"/>
    <property type="match status" value="1"/>
</dbReference>
<evidence type="ECO:0000259" key="4">
    <source>
        <dbReference type="PROSITE" id="PS01124"/>
    </source>
</evidence>
<evidence type="ECO:0000259" key="6">
    <source>
        <dbReference type="PROSITE" id="PS50110"/>
    </source>
</evidence>
<feature type="domain" description="Histidine kinase" evidence="5">
    <location>
        <begin position="1"/>
        <end position="133"/>
    </location>
</feature>
<dbReference type="PROSITE" id="PS01124">
    <property type="entry name" value="HTH_ARAC_FAMILY_2"/>
    <property type="match status" value="1"/>
</dbReference>
<dbReference type="EMBL" id="VSSQ01027653">
    <property type="protein sequence ID" value="MPM77011.1"/>
    <property type="molecule type" value="Genomic_DNA"/>
</dbReference>
<dbReference type="Pfam" id="PF02518">
    <property type="entry name" value="HATPase_c"/>
    <property type="match status" value="1"/>
</dbReference>
<reference evidence="7" key="1">
    <citation type="submission" date="2019-08" db="EMBL/GenBank/DDBJ databases">
        <authorList>
            <person name="Kucharzyk K."/>
            <person name="Murdoch R.W."/>
            <person name="Higgins S."/>
            <person name="Loffler F."/>
        </authorList>
    </citation>
    <scope>NUCLEOTIDE SEQUENCE</scope>
</reference>
<dbReference type="SMART" id="SM00448">
    <property type="entry name" value="REC"/>
    <property type="match status" value="1"/>
</dbReference>
<dbReference type="InterPro" id="IPR036890">
    <property type="entry name" value="HATPase_C_sf"/>
</dbReference>
<gene>
    <name evidence="7" type="primary">tmoS_3</name>
    <name evidence="7" type="ORF">SDC9_124010</name>
</gene>
<feature type="domain" description="HTH araC/xylS-type" evidence="4">
    <location>
        <begin position="310"/>
        <end position="409"/>
    </location>
</feature>
<dbReference type="SUPFAM" id="SSF46689">
    <property type="entry name" value="Homeodomain-like"/>
    <property type="match status" value="1"/>
</dbReference>
<dbReference type="GO" id="GO:0043565">
    <property type="term" value="F:sequence-specific DNA binding"/>
    <property type="evidence" value="ECO:0007669"/>
    <property type="project" value="InterPro"/>
</dbReference>
<dbReference type="SMART" id="SM00387">
    <property type="entry name" value="HATPase_c"/>
    <property type="match status" value="1"/>
</dbReference>
<sequence>MAKQKNLLFLFDKPDHPVFADVDKEAIIKILSNLISNAIKYAQSHIEIQFSVSDDMFFVRVNNDGNIISNELKDQIFEPFFQIKDDDKRSVKSGSGIGLALVRSLVELHEGSIYLDKTVQYENSFLLQLPLIQSNSIVIKVESEGAENASNISECSKEDIKERILVVEDDEDLLSFITEKLSLYYYVFKSRNGVEALEVLENDNVSIIISDVVMPRMDGLELCKHIKENIDYSHIPFVMLTAKTTIQNKIEGLESGADAYIEKPFSMDFLYAQISNLLFNRKKIRLAFASLPLVKAGSIALNKSDEIFLNKVTDVILKNISDTDFRVDQLAEALSMSRSSLLRKITGISEFSPNEFIKIVRLKRAAEILQESDYSVNEVSYLVGFSYPSYFAKSFHKQFGILPKDFIKK</sequence>
<dbReference type="FunFam" id="3.40.50.2300:FF:000138">
    <property type="entry name" value="Two-component system sensor histidine kinase/response regulator"/>
    <property type="match status" value="1"/>
</dbReference>
<accession>A0A645CJ86</accession>
<evidence type="ECO:0000259" key="5">
    <source>
        <dbReference type="PROSITE" id="PS50109"/>
    </source>
</evidence>
<comment type="caution">
    <text evidence="7">The sequence shown here is derived from an EMBL/GenBank/DDBJ whole genome shotgun (WGS) entry which is preliminary data.</text>
</comment>
<dbReference type="Pfam" id="PF12833">
    <property type="entry name" value="HTH_18"/>
    <property type="match status" value="1"/>
</dbReference>
<dbReference type="PANTHER" id="PTHR43547">
    <property type="entry name" value="TWO-COMPONENT HISTIDINE KINASE"/>
    <property type="match status" value="1"/>
</dbReference>
<dbReference type="CDD" id="cd00075">
    <property type="entry name" value="HATPase"/>
    <property type="match status" value="1"/>
</dbReference>
<dbReference type="InterPro" id="IPR001789">
    <property type="entry name" value="Sig_transdc_resp-reg_receiver"/>
</dbReference>
<dbReference type="InterPro" id="IPR003594">
    <property type="entry name" value="HATPase_dom"/>
</dbReference>
<dbReference type="PANTHER" id="PTHR43547:SF2">
    <property type="entry name" value="HYBRID SIGNAL TRANSDUCTION HISTIDINE KINASE C"/>
    <property type="match status" value="1"/>
</dbReference>
<dbReference type="InterPro" id="IPR004358">
    <property type="entry name" value="Sig_transdc_His_kin-like_C"/>
</dbReference>
<keyword evidence="2" id="KW-0805">Transcription regulation</keyword>
<dbReference type="Gene3D" id="3.40.50.2300">
    <property type="match status" value="1"/>
</dbReference>
<evidence type="ECO:0000313" key="7">
    <source>
        <dbReference type="EMBL" id="MPM77011.1"/>
    </source>
</evidence>
<keyword evidence="3" id="KW-0804">Transcription</keyword>
<dbReference type="CDD" id="cd17574">
    <property type="entry name" value="REC_OmpR"/>
    <property type="match status" value="1"/>
</dbReference>
<evidence type="ECO:0000256" key="1">
    <source>
        <dbReference type="ARBA" id="ARBA00022553"/>
    </source>
</evidence>
<dbReference type="PROSITE" id="PS50109">
    <property type="entry name" value="HIS_KIN"/>
    <property type="match status" value="1"/>
</dbReference>
<name>A0A645CJ86_9ZZZZ</name>
<dbReference type="AlphaFoldDB" id="A0A645CJ86"/>
<keyword evidence="1" id="KW-0597">Phosphoprotein</keyword>
<dbReference type="InterPro" id="IPR018060">
    <property type="entry name" value="HTH_AraC"/>
</dbReference>
<dbReference type="InterPro" id="IPR009057">
    <property type="entry name" value="Homeodomain-like_sf"/>
</dbReference>
<keyword evidence="7" id="KW-0808">Transferase</keyword>
<dbReference type="Gene3D" id="1.10.10.60">
    <property type="entry name" value="Homeodomain-like"/>
    <property type="match status" value="1"/>
</dbReference>
<protein>
    <submittedName>
        <fullName evidence="7">Sensor histidine kinase TmoS</fullName>
        <ecNumber evidence="7">2.7.13.3</ecNumber>
    </submittedName>
</protein>
<dbReference type="InterPro" id="IPR005467">
    <property type="entry name" value="His_kinase_dom"/>
</dbReference>
<evidence type="ECO:0000256" key="2">
    <source>
        <dbReference type="ARBA" id="ARBA00023015"/>
    </source>
</evidence>